<organism evidence="1 3">
    <name type="scientific">Chryseobacterium daecheongense</name>
    <dbReference type="NCBI Taxonomy" id="192389"/>
    <lineage>
        <taxon>Bacteria</taxon>
        <taxon>Pseudomonadati</taxon>
        <taxon>Bacteroidota</taxon>
        <taxon>Flavobacteriia</taxon>
        <taxon>Flavobacteriales</taxon>
        <taxon>Weeksellaceae</taxon>
        <taxon>Chryseobacterium group</taxon>
        <taxon>Chryseobacterium</taxon>
    </lineage>
</organism>
<dbReference type="AlphaFoldDB" id="A0A3N0VYZ6"/>
<dbReference type="EMBL" id="RJTX01000002">
    <property type="protein sequence ID" value="ROH98036.1"/>
    <property type="molecule type" value="Genomic_DNA"/>
</dbReference>
<name>A0A3N0VYZ6_9FLAO</name>
<dbReference type="Proteomes" id="UP000295709">
    <property type="component" value="Unassembled WGS sequence"/>
</dbReference>
<comment type="caution">
    <text evidence="1">The sequence shown here is derived from an EMBL/GenBank/DDBJ whole genome shotgun (WGS) entry which is preliminary data.</text>
</comment>
<evidence type="ECO:0000313" key="3">
    <source>
        <dbReference type="Proteomes" id="UP000269375"/>
    </source>
</evidence>
<evidence type="ECO:0000313" key="1">
    <source>
        <dbReference type="EMBL" id="ROH98036.1"/>
    </source>
</evidence>
<dbReference type="EMBL" id="SOQW01000002">
    <property type="protein sequence ID" value="TDX92771.1"/>
    <property type="molecule type" value="Genomic_DNA"/>
</dbReference>
<keyword evidence="4" id="KW-1185">Reference proteome</keyword>
<accession>A0A3N0VYZ6</accession>
<proteinExistence type="predicted"/>
<dbReference type="OrthoDB" id="1233056at2"/>
<reference evidence="1 3" key="1">
    <citation type="submission" date="2018-11" db="EMBL/GenBank/DDBJ databases">
        <title>Proposal to divide the Flavobacteriaceae and reorganize its genera based on Amino Acid Identity values calculated from whole genome sequences.</title>
        <authorList>
            <person name="Nicholson A.C."/>
            <person name="Gulvik C.A."/>
            <person name="Whitney A.M."/>
            <person name="Humrighouse B.W."/>
            <person name="Bell M."/>
            <person name="Holmes B."/>
            <person name="Steigerwalt A."/>
            <person name="Villarma A."/>
            <person name="Sheth M."/>
            <person name="Batra D."/>
            <person name="Pryor J."/>
            <person name="Bernardet J.-F."/>
            <person name="Hugo C."/>
            <person name="Kampfer P."/>
            <person name="Newman J."/>
            <person name="Mcquiston J.R."/>
        </authorList>
    </citation>
    <scope>NUCLEOTIDE SEQUENCE [LARGE SCALE GENOMIC DNA]</scope>
    <source>
        <strain evidence="1 3">DSM 15235</strain>
    </source>
</reference>
<sequence>MTYKNKILTIYYGILCNFNSQKNIIIMKKIITSALLGALCSLLNGQVGINTTSPNAATVLDVTSNQKGILIPRLSDTERNTNLADNDPLTVPPAGVVNANLAIGTLIFNTTPGAFQYWDGTLWRQLFVATSSQAGNDGVVKINSGNAGVKPTLNLTAAGNGYGPKQQVIYAVPLVFAPSPTTSWPETTVPFPGVTSNIYLSSTNKWRENEINGQVHIWRLIANVSPGSNSSGSVKATMTNPDSGFVVNSIQFLPSGSSGVGNVLTFYFYTIADPASLDPGKGYQLFMEADTGCTVVVDSFTRVSLFKD</sequence>
<evidence type="ECO:0000313" key="4">
    <source>
        <dbReference type="Proteomes" id="UP000295709"/>
    </source>
</evidence>
<dbReference type="Proteomes" id="UP000269375">
    <property type="component" value="Unassembled WGS sequence"/>
</dbReference>
<gene>
    <name evidence="2" type="ORF">BCF50_1711</name>
    <name evidence="1" type="ORF">EGI05_11875</name>
</gene>
<reference evidence="2 4" key="2">
    <citation type="submission" date="2019-03" db="EMBL/GenBank/DDBJ databases">
        <title>Genomic Encyclopedia of Archaeal and Bacterial Type Strains, Phase II (KMG-II): from individual species to whole genera.</title>
        <authorList>
            <person name="Goeker M."/>
        </authorList>
    </citation>
    <scope>NUCLEOTIDE SEQUENCE [LARGE SCALE GENOMIC DNA]</scope>
    <source>
        <strain evidence="2 4">DSM 15235</strain>
    </source>
</reference>
<protein>
    <submittedName>
        <fullName evidence="1">Uncharacterized protein</fullName>
    </submittedName>
</protein>
<evidence type="ECO:0000313" key="2">
    <source>
        <dbReference type="EMBL" id="TDX92771.1"/>
    </source>
</evidence>